<evidence type="ECO:0000313" key="2">
    <source>
        <dbReference type="EMBL" id="AWB66832.1"/>
    </source>
</evidence>
<keyword evidence="1" id="KW-1133">Transmembrane helix</keyword>
<sequence>MGVALPTLNQANWQLKAFAWRYVPLIAFHRPKILMLSDDAIALRIKLGWLTRNHLRSMYFGSLCVGADLAGGFLVYVMAQQQKLNLSFAFKAVQADFIKRPEADVVFTCQAGQQIAMALQQAISSQQRVNIPVNVSAQCPSISDDIVAKFSLTLSIKIKR</sequence>
<dbReference type="AlphaFoldDB" id="A0A2S0VRN0"/>
<name>A0A2S0VRN0_9ALTE</name>
<dbReference type="InterPro" id="IPR029069">
    <property type="entry name" value="HotDog_dom_sf"/>
</dbReference>
<reference evidence="2 3" key="1">
    <citation type="submission" date="2018-01" db="EMBL/GenBank/DDBJ databases">
        <title>Genome sequence of a Cantenovulum-like bacteria.</title>
        <authorList>
            <person name="Tan W.R."/>
            <person name="Lau N.-S."/>
            <person name="Go F."/>
            <person name="Amirul A.-A.A."/>
        </authorList>
    </citation>
    <scope>NUCLEOTIDE SEQUENCE [LARGE SCALE GENOMIC DNA]</scope>
    <source>
        <strain evidence="2 3">CCB-QB4</strain>
    </source>
</reference>
<keyword evidence="3" id="KW-1185">Reference proteome</keyword>
<organism evidence="2 3">
    <name type="scientific">Saccharobesus litoralis</name>
    <dbReference type="NCBI Taxonomy" id="2172099"/>
    <lineage>
        <taxon>Bacteria</taxon>
        <taxon>Pseudomonadati</taxon>
        <taxon>Pseudomonadota</taxon>
        <taxon>Gammaproteobacteria</taxon>
        <taxon>Alteromonadales</taxon>
        <taxon>Alteromonadaceae</taxon>
        <taxon>Saccharobesus</taxon>
    </lineage>
</organism>
<dbReference type="OrthoDB" id="9813017at2"/>
<proteinExistence type="predicted"/>
<protein>
    <submittedName>
        <fullName evidence="2">DUF4442 domain-containing protein</fullName>
    </submittedName>
</protein>
<dbReference type="EMBL" id="CP026604">
    <property type="protein sequence ID" value="AWB66832.1"/>
    <property type="molecule type" value="Genomic_DNA"/>
</dbReference>
<evidence type="ECO:0000313" key="3">
    <source>
        <dbReference type="Proteomes" id="UP000244441"/>
    </source>
</evidence>
<feature type="transmembrane region" description="Helical" evidence="1">
    <location>
        <begin position="58"/>
        <end position="79"/>
    </location>
</feature>
<keyword evidence="1" id="KW-0812">Transmembrane</keyword>
<gene>
    <name evidence="2" type="ORF">C2869_10490</name>
</gene>
<dbReference type="Proteomes" id="UP000244441">
    <property type="component" value="Chromosome"/>
</dbReference>
<evidence type="ECO:0000256" key="1">
    <source>
        <dbReference type="SAM" id="Phobius"/>
    </source>
</evidence>
<accession>A0A2S0VRN0</accession>
<dbReference type="KEGG" id="cate:C2869_10490"/>
<dbReference type="SUPFAM" id="SSF54637">
    <property type="entry name" value="Thioesterase/thiol ester dehydrase-isomerase"/>
    <property type="match status" value="1"/>
</dbReference>
<dbReference type="Pfam" id="PF14539">
    <property type="entry name" value="DUF4442"/>
    <property type="match status" value="1"/>
</dbReference>
<dbReference type="InterPro" id="IPR027961">
    <property type="entry name" value="DUF4442"/>
</dbReference>
<keyword evidence="1" id="KW-0472">Membrane</keyword>
<dbReference type="Gene3D" id="3.10.129.10">
    <property type="entry name" value="Hotdog Thioesterase"/>
    <property type="match status" value="1"/>
</dbReference>